<reference evidence="4" key="1">
    <citation type="submission" date="2021-02" db="EMBL/GenBank/DDBJ databases">
        <authorList>
            <person name="Dougan E. K."/>
            <person name="Rhodes N."/>
            <person name="Thang M."/>
            <person name="Chan C."/>
        </authorList>
    </citation>
    <scope>NUCLEOTIDE SEQUENCE</scope>
</reference>
<dbReference type="GO" id="GO:0005509">
    <property type="term" value="F:calcium ion binding"/>
    <property type="evidence" value="ECO:0007669"/>
    <property type="project" value="InterPro"/>
</dbReference>
<dbReference type="PROSITE" id="PS50096">
    <property type="entry name" value="IQ"/>
    <property type="match status" value="1"/>
</dbReference>
<dbReference type="SUPFAM" id="SSF47473">
    <property type="entry name" value="EF-hand"/>
    <property type="match status" value="1"/>
</dbReference>
<keyword evidence="5" id="KW-1185">Reference proteome</keyword>
<dbReference type="Gene3D" id="1.10.238.10">
    <property type="entry name" value="EF-hand"/>
    <property type="match status" value="1"/>
</dbReference>
<dbReference type="PROSITE" id="PS50222">
    <property type="entry name" value="EF_HAND_2"/>
    <property type="match status" value="2"/>
</dbReference>
<evidence type="ECO:0000256" key="2">
    <source>
        <dbReference type="SAM" id="MobiDB-lite"/>
    </source>
</evidence>
<evidence type="ECO:0000313" key="5">
    <source>
        <dbReference type="Proteomes" id="UP000601435"/>
    </source>
</evidence>
<proteinExistence type="predicted"/>
<sequence length="470" mass="51591">MAEANVADAADVERHREAITAAFHKFDLNGDGKISQAELKAVLQILDPSFSPDDLDSIFADADLSKDGVMSMDEFAAWAVAPLGLFGTVPANAASAICDEDRAAMKIQAVARGRAARKKVAVKKEIRRSELGLVKPMTVGELWDGLALRHGTIRKRVDVVDIVSGFKFCKRTGLTVELASMTSQPSKEPEDLSPEEVSHLSLVIQGRQTDVDDDEARKQIALIKDEARKSDYFGPVHESMKGKHFKNLVKLISSLMQLDQELLLEHWYWAEFGLFLPCVPILELLLTTVVYSKARLAALVSKKEIGDKPGAGLVNHPFHIKDLMLLAYNGGLIGVPDRICMTSEEVQAVWPALLRSTAELTFRHLTIRKTVAAGKIYQEPSKADRRFSKDPEGKNFLVGPMEISMLIEMLHANEKMKTRFTSPLEMMTCMVQHARVHGRLWDEDQPPSGAASGGDEPVVAAAAKAATDAG</sequence>
<name>A0A813A1C0_9DINO</name>
<organism evidence="4 5">
    <name type="scientific">Symbiodinium necroappetens</name>
    <dbReference type="NCBI Taxonomy" id="1628268"/>
    <lineage>
        <taxon>Eukaryota</taxon>
        <taxon>Sar</taxon>
        <taxon>Alveolata</taxon>
        <taxon>Dinophyceae</taxon>
        <taxon>Suessiales</taxon>
        <taxon>Symbiodiniaceae</taxon>
        <taxon>Symbiodinium</taxon>
    </lineage>
</organism>
<dbReference type="Proteomes" id="UP000601435">
    <property type="component" value="Unassembled WGS sequence"/>
</dbReference>
<dbReference type="CDD" id="cd00051">
    <property type="entry name" value="EFh"/>
    <property type="match status" value="1"/>
</dbReference>
<feature type="domain" description="EF-hand" evidence="3">
    <location>
        <begin position="50"/>
        <end position="85"/>
    </location>
</feature>
<protein>
    <submittedName>
        <fullName evidence="4">CML10 protein</fullName>
    </submittedName>
</protein>
<evidence type="ECO:0000256" key="1">
    <source>
        <dbReference type="ARBA" id="ARBA00022837"/>
    </source>
</evidence>
<dbReference type="InterPro" id="IPR011992">
    <property type="entry name" value="EF-hand-dom_pair"/>
</dbReference>
<dbReference type="SMART" id="SM00054">
    <property type="entry name" value="EFh"/>
    <property type="match status" value="2"/>
</dbReference>
<gene>
    <name evidence="4" type="primary">CML10</name>
    <name evidence="4" type="ORF">SNEC2469_LOCUS26324</name>
</gene>
<dbReference type="PROSITE" id="PS00018">
    <property type="entry name" value="EF_HAND_1"/>
    <property type="match status" value="2"/>
</dbReference>
<keyword evidence="1" id="KW-0106">Calcium</keyword>
<dbReference type="EMBL" id="CAJNJA010053363">
    <property type="protein sequence ID" value="CAE7850171.1"/>
    <property type="molecule type" value="Genomic_DNA"/>
</dbReference>
<dbReference type="InterPro" id="IPR018247">
    <property type="entry name" value="EF_Hand_1_Ca_BS"/>
</dbReference>
<feature type="compositionally biased region" description="Low complexity" evidence="2">
    <location>
        <begin position="460"/>
        <end position="470"/>
    </location>
</feature>
<dbReference type="Pfam" id="PF13499">
    <property type="entry name" value="EF-hand_7"/>
    <property type="match status" value="1"/>
</dbReference>
<accession>A0A813A1C0</accession>
<evidence type="ECO:0000313" key="4">
    <source>
        <dbReference type="EMBL" id="CAE7850171.1"/>
    </source>
</evidence>
<dbReference type="OrthoDB" id="422479at2759"/>
<comment type="caution">
    <text evidence="4">The sequence shown here is derived from an EMBL/GenBank/DDBJ whole genome shotgun (WGS) entry which is preliminary data.</text>
</comment>
<dbReference type="AlphaFoldDB" id="A0A813A1C0"/>
<dbReference type="InterPro" id="IPR002048">
    <property type="entry name" value="EF_hand_dom"/>
</dbReference>
<feature type="region of interest" description="Disordered" evidence="2">
    <location>
        <begin position="441"/>
        <end position="470"/>
    </location>
</feature>
<feature type="domain" description="EF-hand" evidence="3">
    <location>
        <begin position="14"/>
        <end position="49"/>
    </location>
</feature>
<evidence type="ECO:0000259" key="3">
    <source>
        <dbReference type="PROSITE" id="PS50222"/>
    </source>
</evidence>